<keyword evidence="3" id="KW-0813">Transport</keyword>
<evidence type="ECO:0000256" key="5">
    <source>
        <dbReference type="ARBA" id="ARBA00022927"/>
    </source>
</evidence>
<feature type="domain" description="Nucleoporin Nup133/Nup155-like C-terminal" evidence="9">
    <location>
        <begin position="834"/>
        <end position="1001"/>
    </location>
</feature>
<dbReference type="EMBL" id="JALNTZ010000006">
    <property type="protein sequence ID" value="KAJ3648241.1"/>
    <property type="molecule type" value="Genomic_DNA"/>
</dbReference>
<evidence type="ECO:0008006" key="13">
    <source>
        <dbReference type="Google" id="ProtNLM"/>
    </source>
</evidence>
<keyword evidence="5" id="KW-0653">Protein transport</keyword>
<keyword evidence="4" id="KW-0509">mRNA transport</keyword>
<dbReference type="GO" id="GO:0000972">
    <property type="term" value="P:transcription-dependent tethering of RNA polymerase II gene DNA at nuclear periphery"/>
    <property type="evidence" value="ECO:0007669"/>
    <property type="project" value="TreeGrafter"/>
</dbReference>
<dbReference type="GO" id="GO:0031080">
    <property type="term" value="C:nuclear pore outer ring"/>
    <property type="evidence" value="ECO:0007669"/>
    <property type="project" value="TreeGrafter"/>
</dbReference>
<proteinExistence type="inferred from homology"/>
<evidence type="ECO:0000256" key="7">
    <source>
        <dbReference type="ARBA" id="ARBA00023242"/>
    </source>
</evidence>
<keyword evidence="12" id="KW-1185">Reference proteome</keyword>
<protein>
    <recommendedName>
        <fullName evidence="13">Nuclear pore complex protein Nup133</fullName>
    </recommendedName>
</protein>
<name>A0AA38I2L8_9CUCU</name>
<dbReference type="InterPro" id="IPR007187">
    <property type="entry name" value="Nucleoporin_Nup133/Nup155_C"/>
</dbReference>
<dbReference type="InterPro" id="IPR037624">
    <property type="entry name" value="Nup133-like"/>
</dbReference>
<dbReference type="InterPro" id="IPR014908">
    <property type="entry name" value="Nucleoporin_Nup133/Nup155_N"/>
</dbReference>
<dbReference type="Gene3D" id="1.25.40.700">
    <property type="match status" value="1"/>
</dbReference>
<dbReference type="Pfam" id="PF03177">
    <property type="entry name" value="Nucleoporin_C"/>
    <property type="match status" value="1"/>
</dbReference>
<dbReference type="GO" id="GO:0016973">
    <property type="term" value="P:poly(A)+ mRNA export from nucleus"/>
    <property type="evidence" value="ECO:0007669"/>
    <property type="project" value="TreeGrafter"/>
</dbReference>
<evidence type="ECO:0000256" key="1">
    <source>
        <dbReference type="ARBA" id="ARBA00004259"/>
    </source>
</evidence>
<evidence type="ECO:0000256" key="4">
    <source>
        <dbReference type="ARBA" id="ARBA00022816"/>
    </source>
</evidence>
<evidence type="ECO:0000256" key="2">
    <source>
        <dbReference type="ARBA" id="ARBA00005569"/>
    </source>
</evidence>
<dbReference type="AlphaFoldDB" id="A0AA38I2L8"/>
<evidence type="ECO:0000259" key="9">
    <source>
        <dbReference type="Pfam" id="PF03177"/>
    </source>
</evidence>
<dbReference type="InterPro" id="IPR015943">
    <property type="entry name" value="WD40/YVTN_repeat-like_dom_sf"/>
</dbReference>
<dbReference type="SUPFAM" id="SSF117289">
    <property type="entry name" value="Nucleoporin domain"/>
    <property type="match status" value="1"/>
</dbReference>
<evidence type="ECO:0000313" key="12">
    <source>
        <dbReference type="Proteomes" id="UP001168821"/>
    </source>
</evidence>
<feature type="domain" description="Nucleoporin Nup133/Nup155-like N-terminal" evidence="10">
    <location>
        <begin position="66"/>
        <end position="367"/>
    </location>
</feature>
<keyword evidence="7" id="KW-0539">Nucleus</keyword>
<dbReference type="Gene3D" id="1.20.58.1380">
    <property type="match status" value="1"/>
</dbReference>
<evidence type="ECO:0000259" key="10">
    <source>
        <dbReference type="Pfam" id="PF08801"/>
    </source>
</evidence>
<keyword evidence="6" id="KW-0811">Translocation</keyword>
<organism evidence="11 12">
    <name type="scientific">Zophobas morio</name>
    <dbReference type="NCBI Taxonomy" id="2755281"/>
    <lineage>
        <taxon>Eukaryota</taxon>
        <taxon>Metazoa</taxon>
        <taxon>Ecdysozoa</taxon>
        <taxon>Arthropoda</taxon>
        <taxon>Hexapoda</taxon>
        <taxon>Insecta</taxon>
        <taxon>Pterygota</taxon>
        <taxon>Neoptera</taxon>
        <taxon>Endopterygota</taxon>
        <taxon>Coleoptera</taxon>
        <taxon>Polyphaga</taxon>
        <taxon>Cucujiformia</taxon>
        <taxon>Tenebrionidae</taxon>
        <taxon>Zophobas</taxon>
    </lineage>
</organism>
<evidence type="ECO:0000256" key="3">
    <source>
        <dbReference type="ARBA" id="ARBA00022448"/>
    </source>
</evidence>
<dbReference type="FunFam" id="2.130.10.10:FF:000238">
    <property type="entry name" value="Nuclear pore complex protein Nup133"/>
    <property type="match status" value="1"/>
</dbReference>
<sequence length="1140" mass="129092">MDRSFNSPLLPKSPFSPRPRASLSTKRVLQSSFRKSSRFSVSGKSTQSVQIILSTPYNYVERFGQPLPVLITEALTFADRSTVVSARISKHGYAWVVCGRRLLIWQYRQSPVLTDTPSKKSLLNQCFELQLPQSDLAHRAELVSVFVSSGSTTPSCIAVSPEGVVRYWPAIVHEGVSVEQHVSLQGQECDSLTDIEGLGCVLATTTCTVVLIQPQLSGGRNTLKCKTLRIPTGWLGGISKRMSSLIFGPIASENSAESGIVRVLSVPSGDTWAVYVLADHNLQKWQVSKNDTEELIFVVELNRMVRDSFRSALWENCVGDQTEIDTWLLDIQSDKDGVIVLAAAVNIPISPRVHYAMISFQTNTNQTPTNIKDFLMLKMTDLYRESNTGDYLSYRFLLCGTHAYLYNQKSITVIKPHEEPDILEFNTPQDFLLAGSVCVNTAIFFSRNHGLVAISSNEMANELNLSVAGANTPAETSFNESMVVNNLSIYNMDPEEISNACKDTLSQLKAAFIFYIKNQEDAYKDILYELFPPDTAKVPGIDLLMDKVVVMMCKDLVDDVPAGDPRWNKDTPLGLGSSYSMQVLHQLEDKQKAHALYMKFLKDSGLWKQLGASTIRSTTMATVYVLGELAEKIVAAITFKNMANNNILEKAIEKAVAESDTRPENGLTFQDVFFREITQVHKGVQELVNYCEDISHSNMTPAQIVEVIHDTNEIVLGMLMDVVKYREQNLTNYKPSETVTVIAPDFLPWTASSGSDGLFNSLSQMHHHTYNYGIILTNNDRLKNNLFDQLVAVTDIILDGRKSHLESIKGTPLEAILYKQYCADRHKFMKPFLQEKRWESSAKLAEKYLDFETLMTICEATGNQRRLDDYLERFGNDGFSEFVYNWFLKENKQGKLIDMCKHVGKTKNIEKLATFLSDHPSLSWMQEIFDKKYNQAADTLRKLATDEAESVTRQKTMYSLCKLAKLASGSHDSDDYLRNVEGRLDLISYQEDVPDYVLQQFGYDTVHIRVISPKDLIHLFICKEYKEAAELEFKKALDLLAFIDDEELRQEMSLKIWRYALLRDMWDHQNLDSPLEILQNKLFFKLVDLAMVLNGDSWNLLPPLDTLLDDDSLKDFQNNTSFQFLIKAGYEHIYRSQSVE</sequence>
<dbReference type="Gene3D" id="2.130.10.10">
    <property type="entry name" value="YVTN repeat-like/Quinoprotein amine dehydrogenase"/>
    <property type="match status" value="1"/>
</dbReference>
<dbReference type="PANTHER" id="PTHR13405">
    <property type="entry name" value="NUCLEAR PORE COMPLEX PROTEIN NUP133"/>
    <property type="match status" value="1"/>
</dbReference>
<evidence type="ECO:0000313" key="11">
    <source>
        <dbReference type="EMBL" id="KAJ3648241.1"/>
    </source>
</evidence>
<comment type="caution">
    <text evidence="11">The sequence shown here is derived from an EMBL/GenBank/DDBJ whole genome shotgun (WGS) entry which is preliminary data.</text>
</comment>
<evidence type="ECO:0000256" key="6">
    <source>
        <dbReference type="ARBA" id="ARBA00023010"/>
    </source>
</evidence>
<dbReference type="GO" id="GO:0006606">
    <property type="term" value="P:protein import into nucleus"/>
    <property type="evidence" value="ECO:0007669"/>
    <property type="project" value="TreeGrafter"/>
</dbReference>
<dbReference type="GO" id="GO:0017056">
    <property type="term" value="F:structural constituent of nuclear pore"/>
    <property type="evidence" value="ECO:0007669"/>
    <property type="project" value="InterPro"/>
</dbReference>
<evidence type="ECO:0000256" key="8">
    <source>
        <dbReference type="SAM" id="MobiDB-lite"/>
    </source>
</evidence>
<dbReference type="Proteomes" id="UP001168821">
    <property type="component" value="Unassembled WGS sequence"/>
</dbReference>
<accession>A0AA38I2L8</accession>
<reference evidence="11" key="1">
    <citation type="journal article" date="2023" name="G3 (Bethesda)">
        <title>Whole genome assemblies of Zophobas morio and Tenebrio molitor.</title>
        <authorList>
            <person name="Kaur S."/>
            <person name="Stinson S.A."/>
            <person name="diCenzo G.C."/>
        </authorList>
    </citation>
    <scope>NUCLEOTIDE SEQUENCE</scope>
    <source>
        <strain evidence="11">QUZm001</strain>
    </source>
</reference>
<dbReference type="PANTHER" id="PTHR13405:SF11">
    <property type="entry name" value="NUCLEAR PORE COMPLEX PROTEIN NUP133"/>
    <property type="match status" value="1"/>
</dbReference>
<feature type="region of interest" description="Disordered" evidence="8">
    <location>
        <begin position="1"/>
        <end position="23"/>
    </location>
</feature>
<dbReference type="Pfam" id="PF08801">
    <property type="entry name" value="Nucleoporin_N"/>
    <property type="match status" value="1"/>
</dbReference>
<gene>
    <name evidence="11" type="ORF">Zmor_020059</name>
</gene>
<comment type="subcellular location">
    <subcellularLocation>
        <location evidence="1">Nucleus envelope</location>
    </subcellularLocation>
</comment>
<comment type="similarity">
    <text evidence="2">Belongs to the nucleoporin Nup133 family.</text>
</comment>